<feature type="compositionally biased region" description="Basic and acidic residues" evidence="1">
    <location>
        <begin position="56"/>
        <end position="67"/>
    </location>
</feature>
<evidence type="ECO:0000313" key="2">
    <source>
        <dbReference type="EMBL" id="KAF2832161.1"/>
    </source>
</evidence>
<name>A0A6A7AFS2_9PLEO</name>
<accession>A0A6A7AFS2</accession>
<feature type="non-terminal residue" evidence="2">
    <location>
        <position position="1"/>
    </location>
</feature>
<dbReference type="EMBL" id="MU006217">
    <property type="protein sequence ID" value="KAF2832161.1"/>
    <property type="molecule type" value="Genomic_DNA"/>
</dbReference>
<reference evidence="2" key="1">
    <citation type="journal article" date="2020" name="Stud. Mycol.">
        <title>101 Dothideomycetes genomes: a test case for predicting lifestyles and emergence of pathogens.</title>
        <authorList>
            <person name="Haridas S."/>
            <person name="Albert R."/>
            <person name="Binder M."/>
            <person name="Bloem J."/>
            <person name="Labutti K."/>
            <person name="Salamov A."/>
            <person name="Andreopoulos B."/>
            <person name="Baker S."/>
            <person name="Barry K."/>
            <person name="Bills G."/>
            <person name="Bluhm B."/>
            <person name="Cannon C."/>
            <person name="Castanera R."/>
            <person name="Culley D."/>
            <person name="Daum C."/>
            <person name="Ezra D."/>
            <person name="Gonzalez J."/>
            <person name="Henrissat B."/>
            <person name="Kuo A."/>
            <person name="Liang C."/>
            <person name="Lipzen A."/>
            <person name="Lutzoni F."/>
            <person name="Magnuson J."/>
            <person name="Mondo S."/>
            <person name="Nolan M."/>
            <person name="Ohm R."/>
            <person name="Pangilinan J."/>
            <person name="Park H.-J."/>
            <person name="Ramirez L."/>
            <person name="Alfaro M."/>
            <person name="Sun H."/>
            <person name="Tritt A."/>
            <person name="Yoshinaga Y."/>
            <person name="Zwiers L.-H."/>
            <person name="Turgeon B."/>
            <person name="Goodwin S."/>
            <person name="Spatafora J."/>
            <person name="Crous P."/>
            <person name="Grigoriev I."/>
        </authorList>
    </citation>
    <scope>NUCLEOTIDE SEQUENCE</scope>
    <source>
        <strain evidence="2">CBS 113818</strain>
    </source>
</reference>
<gene>
    <name evidence="2" type="ORF">CC86DRAFT_451776</name>
</gene>
<dbReference type="Proteomes" id="UP000799424">
    <property type="component" value="Unassembled WGS sequence"/>
</dbReference>
<feature type="region of interest" description="Disordered" evidence="1">
    <location>
        <begin position="1"/>
        <end position="122"/>
    </location>
</feature>
<keyword evidence="3" id="KW-1185">Reference proteome</keyword>
<protein>
    <submittedName>
        <fullName evidence="2">Uncharacterized protein</fullName>
    </submittedName>
</protein>
<evidence type="ECO:0000256" key="1">
    <source>
        <dbReference type="SAM" id="MobiDB-lite"/>
    </source>
</evidence>
<proteinExistence type="predicted"/>
<feature type="compositionally biased region" description="Polar residues" evidence="1">
    <location>
        <begin position="1"/>
        <end position="10"/>
    </location>
</feature>
<feature type="compositionally biased region" description="Low complexity" evidence="1">
    <location>
        <begin position="68"/>
        <end position="113"/>
    </location>
</feature>
<dbReference type="AlphaFoldDB" id="A0A6A7AFS2"/>
<organism evidence="2 3">
    <name type="scientific">Ophiobolus disseminans</name>
    <dbReference type="NCBI Taxonomy" id="1469910"/>
    <lineage>
        <taxon>Eukaryota</taxon>
        <taxon>Fungi</taxon>
        <taxon>Dikarya</taxon>
        <taxon>Ascomycota</taxon>
        <taxon>Pezizomycotina</taxon>
        <taxon>Dothideomycetes</taxon>
        <taxon>Pleosporomycetidae</taxon>
        <taxon>Pleosporales</taxon>
        <taxon>Pleosporineae</taxon>
        <taxon>Phaeosphaeriaceae</taxon>
        <taxon>Ophiobolus</taxon>
    </lineage>
</organism>
<evidence type="ECO:0000313" key="3">
    <source>
        <dbReference type="Proteomes" id="UP000799424"/>
    </source>
</evidence>
<sequence length="122" mass="12723">MLHELGNTTPLPRMFTETPDVTPLSSPHNVEENMPMKLPSKPHNSVAEADACLGVIEDHPTKLDRNRSTSPSSASSSSVSSSIQSQASSLSDSSTSISSESVGPASSASGSDLDLARMVVKL</sequence>